<organism evidence="1 2">
    <name type="scientific">Saccharopolyspora montiporae</name>
    <dbReference type="NCBI Taxonomy" id="2781240"/>
    <lineage>
        <taxon>Bacteria</taxon>
        <taxon>Bacillati</taxon>
        <taxon>Actinomycetota</taxon>
        <taxon>Actinomycetes</taxon>
        <taxon>Pseudonocardiales</taxon>
        <taxon>Pseudonocardiaceae</taxon>
        <taxon>Saccharopolyspora</taxon>
    </lineage>
</organism>
<reference evidence="1" key="1">
    <citation type="submission" date="2020-10" db="EMBL/GenBank/DDBJ databases">
        <title>Diversity and distribution of actinomycetes associated with coral in the coast of Hainan.</title>
        <authorList>
            <person name="Li F."/>
        </authorList>
    </citation>
    <scope>NUCLEOTIDE SEQUENCE</scope>
    <source>
        <strain evidence="1">HNM0983</strain>
    </source>
</reference>
<evidence type="ECO:0000313" key="2">
    <source>
        <dbReference type="Proteomes" id="UP000598360"/>
    </source>
</evidence>
<name>A0A929B4X2_9PSEU</name>
<protein>
    <submittedName>
        <fullName evidence="1">Uncharacterized protein</fullName>
    </submittedName>
</protein>
<comment type="caution">
    <text evidence="1">The sequence shown here is derived from an EMBL/GenBank/DDBJ whole genome shotgun (WGS) entry which is preliminary data.</text>
</comment>
<gene>
    <name evidence="1" type="ORF">IQ251_02035</name>
</gene>
<sequence>MATAHTPSGTAPLCEEEFAALLEGMVADFAPLVFAVVQEYGERIDGRIAAWGLAFDDRAEVVGVDSGLRMSLSTPERALRGFARGEHIRARLVWFNADAATPAET</sequence>
<accession>A0A929B4X2</accession>
<dbReference type="EMBL" id="JADEYC010000004">
    <property type="protein sequence ID" value="MBE9373219.1"/>
    <property type="molecule type" value="Genomic_DNA"/>
</dbReference>
<dbReference type="Proteomes" id="UP000598360">
    <property type="component" value="Unassembled WGS sequence"/>
</dbReference>
<dbReference type="AlphaFoldDB" id="A0A929B4X2"/>
<keyword evidence="2" id="KW-1185">Reference proteome</keyword>
<proteinExistence type="predicted"/>
<evidence type="ECO:0000313" key="1">
    <source>
        <dbReference type="EMBL" id="MBE9373219.1"/>
    </source>
</evidence>
<dbReference type="RefSeq" id="WP_193926677.1">
    <property type="nucleotide sequence ID" value="NZ_JADEYC010000004.1"/>
</dbReference>